<name>A0A8T1QT18_CARIL</name>
<comment type="similarity">
    <text evidence="3">Belongs to the pectinesterase family.</text>
</comment>
<evidence type="ECO:0000256" key="8">
    <source>
        <dbReference type="ARBA" id="ARBA00022801"/>
    </source>
</evidence>
<feature type="active site" evidence="11">
    <location>
        <position position="248"/>
    </location>
</feature>
<comment type="subcellular location">
    <subcellularLocation>
        <location evidence="1">Secreted</location>
        <location evidence="1">Cell wall</location>
    </subcellularLocation>
</comment>
<evidence type="ECO:0000313" key="14">
    <source>
        <dbReference type="EMBL" id="KAG6658140.1"/>
    </source>
</evidence>
<dbReference type="FunFam" id="2.160.20.10:FF:000008">
    <property type="entry name" value="Pectinesterase"/>
    <property type="match status" value="1"/>
</dbReference>
<keyword evidence="8 12" id="KW-0378">Hydrolase</keyword>
<comment type="caution">
    <text evidence="14">The sequence shown here is derived from an EMBL/GenBank/DDBJ whole genome shotgun (WGS) entry which is preliminary data.</text>
</comment>
<dbReference type="PROSITE" id="PS00503">
    <property type="entry name" value="PECTINESTERASE_2"/>
    <property type="match status" value="1"/>
</dbReference>
<dbReference type="Proteomes" id="UP000811609">
    <property type="component" value="Chromosome 4"/>
</dbReference>
<keyword evidence="15" id="KW-1185">Reference proteome</keyword>
<dbReference type="EC" id="3.1.1.11" evidence="4 12"/>
<evidence type="ECO:0000256" key="2">
    <source>
        <dbReference type="ARBA" id="ARBA00005184"/>
    </source>
</evidence>
<proteinExistence type="inferred from homology"/>
<evidence type="ECO:0000256" key="6">
    <source>
        <dbReference type="ARBA" id="ARBA00022525"/>
    </source>
</evidence>
<evidence type="ECO:0000256" key="3">
    <source>
        <dbReference type="ARBA" id="ARBA00008891"/>
    </source>
</evidence>
<evidence type="ECO:0000256" key="9">
    <source>
        <dbReference type="ARBA" id="ARBA00023085"/>
    </source>
</evidence>
<dbReference type="PANTHER" id="PTHR31321:SF126">
    <property type="entry name" value="PECTINESTERASE"/>
    <property type="match status" value="1"/>
</dbReference>
<keyword evidence="6" id="KW-0964">Secreted</keyword>
<evidence type="ECO:0000256" key="11">
    <source>
        <dbReference type="PROSITE-ProRule" id="PRU10040"/>
    </source>
</evidence>
<keyword evidence="5" id="KW-0134">Cell wall</keyword>
<dbReference type="EMBL" id="CM031812">
    <property type="protein sequence ID" value="KAG6658140.1"/>
    <property type="molecule type" value="Genomic_DNA"/>
</dbReference>
<dbReference type="Pfam" id="PF01095">
    <property type="entry name" value="Pectinesterase"/>
    <property type="match status" value="1"/>
</dbReference>
<sequence>MRVARSKRTCIFNPSFKMALKLTHLTTPVLFLATLLVLQLVPTALCHANRTVPSDPESNLDAWIALNMKQYKQASKHSLLNNALFASLSKAPMKIIKVRKDGAGDFKTVTDAVKSIPSGNSDRVIIYIAGGKYREQVVVDRSKPFVTFYGQKGNMPTITYDATAKKYGTWKSATVAIESSNFMAVNIIFENSSPKPDPRKSDGQAVALRISGDMAAFYNCRFIGFQDTLCDDVGRHLFENCYIEGSVDFIFGNGKSLYRGTTIKSVAERLGVIAAQDMNGLSGDSGFVFVHCKILGTGDMYLGRAWKQTSRVVFAYTYMGSNINGGGWMKSQNQKNVFYGEYQCSGPGSSASKRKFGKMLSADQVKPFLSTSFIGGSQWLVPVPKIG</sequence>
<evidence type="ECO:0000256" key="5">
    <source>
        <dbReference type="ARBA" id="ARBA00022512"/>
    </source>
</evidence>
<reference evidence="14" key="1">
    <citation type="submission" date="2020-12" db="EMBL/GenBank/DDBJ databases">
        <title>WGS assembly of Carya illinoinensis cv. Pawnee.</title>
        <authorList>
            <person name="Platts A."/>
            <person name="Shu S."/>
            <person name="Wright S."/>
            <person name="Barry K."/>
            <person name="Edger P."/>
            <person name="Pires J.C."/>
            <person name="Schmutz J."/>
        </authorList>
    </citation>
    <scope>NUCLEOTIDE SEQUENCE</scope>
    <source>
        <tissue evidence="14">Leaf</tissue>
    </source>
</reference>
<gene>
    <name evidence="14" type="ORF">CIPAW_04G139700</name>
</gene>
<dbReference type="GO" id="GO:0030599">
    <property type="term" value="F:pectinesterase activity"/>
    <property type="evidence" value="ECO:0007669"/>
    <property type="project" value="UniProtKB-UniRule"/>
</dbReference>
<dbReference type="InterPro" id="IPR000070">
    <property type="entry name" value="Pectinesterase_cat"/>
</dbReference>
<evidence type="ECO:0000256" key="1">
    <source>
        <dbReference type="ARBA" id="ARBA00004191"/>
    </source>
</evidence>
<dbReference type="GO" id="GO:0042545">
    <property type="term" value="P:cell wall modification"/>
    <property type="evidence" value="ECO:0007669"/>
    <property type="project" value="UniProtKB-UniRule"/>
</dbReference>
<evidence type="ECO:0000256" key="7">
    <source>
        <dbReference type="ARBA" id="ARBA00022729"/>
    </source>
</evidence>
<comment type="pathway">
    <text evidence="2 12">Glycan metabolism; pectin degradation; 2-dehydro-3-deoxy-D-gluconate from pectin: step 1/5.</text>
</comment>
<dbReference type="GO" id="GO:0045490">
    <property type="term" value="P:pectin catabolic process"/>
    <property type="evidence" value="ECO:0007669"/>
    <property type="project" value="UniProtKB-UniRule"/>
</dbReference>
<dbReference type="AlphaFoldDB" id="A0A8T1QT18"/>
<feature type="domain" description="Pectinesterase catalytic" evidence="13">
    <location>
        <begin position="97"/>
        <end position="376"/>
    </location>
</feature>
<accession>A0A8T1QT18</accession>
<keyword evidence="9 12" id="KW-0063">Aspartyl esterase</keyword>
<evidence type="ECO:0000256" key="4">
    <source>
        <dbReference type="ARBA" id="ARBA00013229"/>
    </source>
</evidence>
<protein>
    <recommendedName>
        <fullName evidence="4 12">Pectinesterase</fullName>
        <ecNumber evidence="4 12">3.1.1.11</ecNumber>
    </recommendedName>
</protein>
<dbReference type="PANTHER" id="PTHR31321">
    <property type="entry name" value="ACYL-COA THIOESTER HYDROLASE YBHC-RELATED"/>
    <property type="match status" value="1"/>
</dbReference>
<comment type="catalytic activity">
    <reaction evidence="10 12">
        <text>[(1-&gt;4)-alpha-D-galacturonosyl methyl ester](n) + n H2O = [(1-&gt;4)-alpha-D-galacturonosyl](n) + n methanol + n H(+)</text>
        <dbReference type="Rhea" id="RHEA:22380"/>
        <dbReference type="Rhea" id="RHEA-COMP:14570"/>
        <dbReference type="Rhea" id="RHEA-COMP:14573"/>
        <dbReference type="ChEBI" id="CHEBI:15377"/>
        <dbReference type="ChEBI" id="CHEBI:15378"/>
        <dbReference type="ChEBI" id="CHEBI:17790"/>
        <dbReference type="ChEBI" id="CHEBI:140522"/>
        <dbReference type="ChEBI" id="CHEBI:140523"/>
        <dbReference type="EC" id="3.1.1.11"/>
    </reaction>
</comment>
<keyword evidence="7" id="KW-0732">Signal</keyword>
<evidence type="ECO:0000256" key="12">
    <source>
        <dbReference type="RuleBase" id="RU000589"/>
    </source>
</evidence>
<evidence type="ECO:0000256" key="10">
    <source>
        <dbReference type="ARBA" id="ARBA00047928"/>
    </source>
</evidence>
<organism evidence="14 15">
    <name type="scientific">Carya illinoinensis</name>
    <name type="common">Pecan</name>
    <dbReference type="NCBI Taxonomy" id="32201"/>
    <lineage>
        <taxon>Eukaryota</taxon>
        <taxon>Viridiplantae</taxon>
        <taxon>Streptophyta</taxon>
        <taxon>Embryophyta</taxon>
        <taxon>Tracheophyta</taxon>
        <taxon>Spermatophyta</taxon>
        <taxon>Magnoliopsida</taxon>
        <taxon>eudicotyledons</taxon>
        <taxon>Gunneridae</taxon>
        <taxon>Pentapetalae</taxon>
        <taxon>rosids</taxon>
        <taxon>fabids</taxon>
        <taxon>Fagales</taxon>
        <taxon>Juglandaceae</taxon>
        <taxon>Carya</taxon>
    </lineage>
</organism>
<dbReference type="InterPro" id="IPR033131">
    <property type="entry name" value="Pectinesterase_Asp_AS"/>
</dbReference>
<evidence type="ECO:0000313" key="15">
    <source>
        <dbReference type="Proteomes" id="UP000811609"/>
    </source>
</evidence>
<evidence type="ECO:0000259" key="13">
    <source>
        <dbReference type="Pfam" id="PF01095"/>
    </source>
</evidence>